<evidence type="ECO:0000259" key="1">
    <source>
        <dbReference type="Pfam" id="PF18167"/>
    </source>
</evidence>
<protein>
    <recommendedName>
        <fullName evidence="1">CD-NTase-associated protein 16 NUDIX domain-containing protein</fullName>
    </recommendedName>
</protein>
<name>A0A4U1C462_9SPHI</name>
<comment type="caution">
    <text evidence="2">The sequence shown here is derived from an EMBL/GenBank/DDBJ whole genome shotgun (WGS) entry which is preliminary data.</text>
</comment>
<dbReference type="RefSeq" id="WP_136825957.1">
    <property type="nucleotide sequence ID" value="NZ_SWBP01000002.1"/>
</dbReference>
<evidence type="ECO:0000313" key="2">
    <source>
        <dbReference type="EMBL" id="TKB99146.1"/>
    </source>
</evidence>
<reference evidence="2 3" key="1">
    <citation type="submission" date="2019-04" db="EMBL/GenBank/DDBJ databases">
        <title>Pedobacter sp. AR-3-17 sp. nov., isolated from Arctic soil.</title>
        <authorList>
            <person name="Dahal R.H."/>
            <person name="Kim D.-U."/>
        </authorList>
    </citation>
    <scope>NUCLEOTIDE SEQUENCE [LARGE SCALE GENOMIC DNA]</scope>
    <source>
        <strain evidence="2 3">AR-3-17</strain>
    </source>
</reference>
<dbReference type="EMBL" id="SWBP01000002">
    <property type="protein sequence ID" value="TKB99146.1"/>
    <property type="molecule type" value="Genomic_DNA"/>
</dbReference>
<sequence length="258" mass="30641">MQEIFKNMGAIFALILKQAFTKGTSVLWENRGFVQLYLKTTFGKYKDKEIRFSLSYLIKIQIPETDKYLLVLNRRIDKQLQPVGGVYKRHGDDRLFNSWDYRPDTFKKGLGTDTISNQDLRFRIPGKHAVKAIKWFEEGKEREISINREFDEELINTKILDEHIFKNINYKHLKRFSKNLVWSEYHNCYEILIYDIFEFLPSQEQALALKDLNKIPNNLANGYAIVECDQIEQLRYCEDNHQLAKIGHHTKLIINQKF</sequence>
<organism evidence="2 3">
    <name type="scientific">Pedobacter cryophilus</name>
    <dbReference type="NCBI Taxonomy" id="2571271"/>
    <lineage>
        <taxon>Bacteria</taxon>
        <taxon>Pseudomonadati</taxon>
        <taxon>Bacteroidota</taxon>
        <taxon>Sphingobacteriia</taxon>
        <taxon>Sphingobacteriales</taxon>
        <taxon>Sphingobacteriaceae</taxon>
        <taxon>Pedobacter</taxon>
    </lineage>
</organism>
<dbReference type="AlphaFoldDB" id="A0A4U1C462"/>
<keyword evidence="3" id="KW-1185">Reference proteome</keyword>
<dbReference type="Pfam" id="PF18167">
    <property type="entry name" value="Sa_NUDIX"/>
    <property type="match status" value="1"/>
</dbReference>
<evidence type="ECO:0000313" key="3">
    <source>
        <dbReference type="Proteomes" id="UP000308181"/>
    </source>
</evidence>
<dbReference type="Proteomes" id="UP000308181">
    <property type="component" value="Unassembled WGS sequence"/>
</dbReference>
<proteinExistence type="predicted"/>
<feature type="domain" description="CD-NTase-associated protein 16 NUDIX" evidence="1">
    <location>
        <begin position="49"/>
        <end position="254"/>
    </location>
</feature>
<dbReference type="InterPro" id="IPR040829">
    <property type="entry name" value="Cap16_NUDIX"/>
</dbReference>
<dbReference type="OrthoDB" id="791606at2"/>
<gene>
    <name evidence="2" type="ORF">FA046_08545</name>
</gene>
<accession>A0A4U1C462</accession>